<evidence type="ECO:0000256" key="5">
    <source>
        <dbReference type="ARBA" id="ARBA00022777"/>
    </source>
</evidence>
<keyword evidence="7" id="KW-0444">Lipid biosynthesis</keyword>
<evidence type="ECO:0000256" key="8">
    <source>
        <dbReference type="ARBA" id="ARBA00023264"/>
    </source>
</evidence>
<gene>
    <name evidence="10" type="ORF">ACFOUW_21190</name>
</gene>
<keyword evidence="7" id="KW-0443">Lipid metabolism</keyword>
<dbReference type="EMBL" id="JBHRZH010000018">
    <property type="protein sequence ID" value="MFC3763367.1"/>
    <property type="molecule type" value="Genomic_DNA"/>
</dbReference>
<keyword evidence="7" id="KW-0594">Phospholipid biosynthesis</keyword>
<organism evidence="10 11">
    <name type="scientific">Tenggerimyces flavus</name>
    <dbReference type="NCBI Taxonomy" id="1708749"/>
    <lineage>
        <taxon>Bacteria</taxon>
        <taxon>Bacillati</taxon>
        <taxon>Actinomycetota</taxon>
        <taxon>Actinomycetes</taxon>
        <taxon>Propionibacteriales</taxon>
        <taxon>Nocardioidaceae</taxon>
        <taxon>Tenggerimyces</taxon>
    </lineage>
</organism>
<protein>
    <submittedName>
        <fullName evidence="10">Diacylglycerol/lipid kinase family protein</fullName>
        <ecNumber evidence="10">2.7.1.-</ecNumber>
    </submittedName>
</protein>
<dbReference type="EC" id="2.7.1.-" evidence="10"/>
<sequence>MSQRRKIAVIYNERSGQQGQPVSAQLKDLLTAQGVEFELYEFDPGRVGALVLGVLDSSPDAVLAAGGDGTATSVAQQLVGTSVPLGVLPTGTMNVLARDLGVPARLDEAVAAVLSAPTHEIDVARVNDRLFLCSTVLAVLPHLGRIRERARSAPGPRVVQLVARTFQTLRTYPRMRLTMDVDGTPHSVRTRAVVVSNNPLAEGPAPMPGRGRLDTGKLAVYVARDRTRWDLAGIATKVMMGSWKQAKRLRTYGGESVRIDFDGLGMMSVMTDGEVIQLTLPLQFELSPRALSVLMPGAAS</sequence>
<dbReference type="Proteomes" id="UP001595699">
    <property type="component" value="Unassembled WGS sequence"/>
</dbReference>
<keyword evidence="11" id="KW-1185">Reference proteome</keyword>
<dbReference type="Gene3D" id="2.60.200.40">
    <property type="match status" value="1"/>
</dbReference>
<dbReference type="Pfam" id="PF19279">
    <property type="entry name" value="YegS_C"/>
    <property type="match status" value="1"/>
</dbReference>
<dbReference type="SMART" id="SM00046">
    <property type="entry name" value="DAGKc"/>
    <property type="match status" value="1"/>
</dbReference>
<evidence type="ECO:0000313" key="11">
    <source>
        <dbReference type="Proteomes" id="UP001595699"/>
    </source>
</evidence>
<keyword evidence="6" id="KW-0067">ATP-binding</keyword>
<proteinExistence type="inferred from homology"/>
<dbReference type="GO" id="GO:0016301">
    <property type="term" value="F:kinase activity"/>
    <property type="evidence" value="ECO:0007669"/>
    <property type="project" value="UniProtKB-KW"/>
</dbReference>
<comment type="cofactor">
    <cofactor evidence="1">
        <name>Mg(2+)</name>
        <dbReference type="ChEBI" id="CHEBI:18420"/>
    </cofactor>
</comment>
<evidence type="ECO:0000256" key="7">
    <source>
        <dbReference type="ARBA" id="ARBA00023209"/>
    </source>
</evidence>
<dbReference type="PANTHER" id="PTHR12358:SF54">
    <property type="entry name" value="SPHINGOSINE KINASE RELATED PROTEIN"/>
    <property type="match status" value="1"/>
</dbReference>
<comment type="similarity">
    <text evidence="2">Belongs to the diacylglycerol/lipid kinase family.</text>
</comment>
<dbReference type="PANTHER" id="PTHR12358">
    <property type="entry name" value="SPHINGOSINE KINASE"/>
    <property type="match status" value="1"/>
</dbReference>
<dbReference type="InterPro" id="IPR017438">
    <property type="entry name" value="ATP-NAD_kinase_N"/>
</dbReference>
<dbReference type="InterPro" id="IPR045540">
    <property type="entry name" value="YegS/DAGK_C"/>
</dbReference>
<evidence type="ECO:0000313" key="10">
    <source>
        <dbReference type="EMBL" id="MFC3763367.1"/>
    </source>
</evidence>
<keyword evidence="5 10" id="KW-0418">Kinase</keyword>
<keyword evidence="4" id="KW-0547">Nucleotide-binding</keyword>
<evidence type="ECO:0000256" key="3">
    <source>
        <dbReference type="ARBA" id="ARBA00022679"/>
    </source>
</evidence>
<comment type="caution">
    <text evidence="10">The sequence shown here is derived from an EMBL/GenBank/DDBJ whole genome shotgun (WGS) entry which is preliminary data.</text>
</comment>
<dbReference type="RefSeq" id="WP_205117730.1">
    <property type="nucleotide sequence ID" value="NZ_JAFBCM010000001.1"/>
</dbReference>
<evidence type="ECO:0000259" key="9">
    <source>
        <dbReference type="PROSITE" id="PS50146"/>
    </source>
</evidence>
<accession>A0ABV7YE58</accession>
<keyword evidence="8" id="KW-1208">Phospholipid metabolism</keyword>
<dbReference type="Gene3D" id="3.40.50.10330">
    <property type="entry name" value="Probable inorganic polyphosphate/atp-NAD kinase, domain 1"/>
    <property type="match status" value="1"/>
</dbReference>
<dbReference type="InterPro" id="IPR001206">
    <property type="entry name" value="Diacylglycerol_kinase_cat_dom"/>
</dbReference>
<dbReference type="Pfam" id="PF00781">
    <property type="entry name" value="DAGK_cat"/>
    <property type="match status" value="1"/>
</dbReference>
<reference evidence="11" key="1">
    <citation type="journal article" date="2019" name="Int. J. Syst. Evol. Microbiol.">
        <title>The Global Catalogue of Microorganisms (GCM) 10K type strain sequencing project: providing services to taxonomists for standard genome sequencing and annotation.</title>
        <authorList>
            <consortium name="The Broad Institute Genomics Platform"/>
            <consortium name="The Broad Institute Genome Sequencing Center for Infectious Disease"/>
            <person name="Wu L."/>
            <person name="Ma J."/>
        </authorList>
    </citation>
    <scope>NUCLEOTIDE SEQUENCE [LARGE SCALE GENOMIC DNA]</scope>
    <source>
        <strain evidence="11">CGMCC 4.7241</strain>
    </source>
</reference>
<dbReference type="InterPro" id="IPR016064">
    <property type="entry name" value="NAD/diacylglycerol_kinase_sf"/>
</dbReference>
<evidence type="ECO:0000256" key="6">
    <source>
        <dbReference type="ARBA" id="ARBA00022840"/>
    </source>
</evidence>
<dbReference type="PROSITE" id="PS50146">
    <property type="entry name" value="DAGK"/>
    <property type="match status" value="1"/>
</dbReference>
<name>A0ABV7YE58_9ACTN</name>
<feature type="domain" description="DAGKc" evidence="9">
    <location>
        <begin position="2"/>
        <end position="130"/>
    </location>
</feature>
<evidence type="ECO:0000256" key="2">
    <source>
        <dbReference type="ARBA" id="ARBA00005983"/>
    </source>
</evidence>
<dbReference type="InterPro" id="IPR050187">
    <property type="entry name" value="Lipid_Phosphate_FormReg"/>
</dbReference>
<keyword evidence="3 10" id="KW-0808">Transferase</keyword>
<evidence type="ECO:0000256" key="1">
    <source>
        <dbReference type="ARBA" id="ARBA00001946"/>
    </source>
</evidence>
<dbReference type="SUPFAM" id="SSF111331">
    <property type="entry name" value="NAD kinase/diacylglycerol kinase-like"/>
    <property type="match status" value="1"/>
</dbReference>
<evidence type="ECO:0000256" key="4">
    <source>
        <dbReference type="ARBA" id="ARBA00022741"/>
    </source>
</evidence>